<accession>A0A3L6TLA2</accession>
<dbReference type="InterPro" id="IPR023610">
    <property type="entry name" value="PInositol-4/5-P-5/4-kinase"/>
</dbReference>
<dbReference type="InterPro" id="IPR027484">
    <property type="entry name" value="PInositol-4-P-5-kinase_N"/>
</dbReference>
<keyword evidence="2" id="KW-0067">ATP-binding</keyword>
<dbReference type="PROSITE" id="PS51455">
    <property type="entry name" value="PIPK"/>
    <property type="match status" value="1"/>
</dbReference>
<dbReference type="SUPFAM" id="SSF56104">
    <property type="entry name" value="SAICAR synthase-like"/>
    <property type="match status" value="1"/>
</dbReference>
<evidence type="ECO:0000313" key="6">
    <source>
        <dbReference type="Proteomes" id="UP000275267"/>
    </source>
</evidence>
<feature type="compositionally biased region" description="Basic and acidic residues" evidence="3">
    <location>
        <begin position="598"/>
        <end position="607"/>
    </location>
</feature>
<dbReference type="AlphaFoldDB" id="A0A3L6TLA2"/>
<keyword evidence="2" id="KW-0418">Kinase</keyword>
<keyword evidence="2" id="KW-0547">Nucleotide-binding</keyword>
<dbReference type="InterPro" id="IPR027483">
    <property type="entry name" value="PInositol-4-P-4/5-kinase_C_sf"/>
</dbReference>
<evidence type="ECO:0000259" key="4">
    <source>
        <dbReference type="PROSITE" id="PS51455"/>
    </source>
</evidence>
<dbReference type="PANTHER" id="PTHR23086">
    <property type="entry name" value="PHOSPHATIDYLINOSITOL-4-PHOSPHATE 5-KINASE"/>
    <property type="match status" value="1"/>
</dbReference>
<proteinExistence type="predicted"/>
<dbReference type="Pfam" id="PF01504">
    <property type="entry name" value="PIP5K"/>
    <property type="match status" value="1"/>
</dbReference>
<feature type="region of interest" description="Disordered" evidence="3">
    <location>
        <begin position="564"/>
        <end position="615"/>
    </location>
</feature>
<evidence type="ECO:0000256" key="1">
    <source>
        <dbReference type="ARBA" id="ARBA00012172"/>
    </source>
</evidence>
<dbReference type="GO" id="GO:0005524">
    <property type="term" value="F:ATP binding"/>
    <property type="evidence" value="ECO:0007669"/>
    <property type="project" value="UniProtKB-UniRule"/>
</dbReference>
<evidence type="ECO:0000256" key="2">
    <source>
        <dbReference type="PROSITE-ProRule" id="PRU00781"/>
    </source>
</evidence>
<dbReference type="Gene3D" id="3.30.810.10">
    <property type="entry name" value="2-Layer Sandwich"/>
    <property type="match status" value="1"/>
</dbReference>
<feature type="compositionally biased region" description="Polar residues" evidence="3">
    <location>
        <begin position="574"/>
        <end position="583"/>
    </location>
</feature>
<dbReference type="PANTHER" id="PTHR23086:SF89">
    <property type="entry name" value="1-PHOSPHATIDYLINOSITOL-4-PHOSPHATE 5-KINASE"/>
    <property type="match status" value="1"/>
</dbReference>
<dbReference type="GO" id="GO:0016308">
    <property type="term" value="F:1-phosphatidylinositol-4-phosphate 5-kinase activity"/>
    <property type="evidence" value="ECO:0007669"/>
    <property type="project" value="UniProtKB-EC"/>
</dbReference>
<dbReference type="GO" id="GO:0046854">
    <property type="term" value="P:phosphatidylinositol phosphate biosynthetic process"/>
    <property type="evidence" value="ECO:0007669"/>
    <property type="project" value="TreeGrafter"/>
</dbReference>
<dbReference type="SMART" id="SM00330">
    <property type="entry name" value="PIPKc"/>
    <property type="match status" value="1"/>
</dbReference>
<dbReference type="Proteomes" id="UP000275267">
    <property type="component" value="Unassembled WGS sequence"/>
</dbReference>
<evidence type="ECO:0000256" key="3">
    <source>
        <dbReference type="SAM" id="MobiDB-lite"/>
    </source>
</evidence>
<feature type="compositionally biased region" description="Basic residues" evidence="3">
    <location>
        <begin position="586"/>
        <end position="597"/>
    </location>
</feature>
<protein>
    <recommendedName>
        <fullName evidence="1">1-phosphatidylinositol-4-phosphate 5-kinase</fullName>
        <ecNumber evidence="1">2.7.1.68</ecNumber>
    </recommendedName>
</protein>
<keyword evidence="2" id="KW-0808">Transferase</keyword>
<sequence length="641" mass="72303">MPPRAASLLQGDCCGHGPGPGPGPGWRVGGELHAEASCSYLPLRKRLSVDGKCPAPRICIWECDGEAGDITCDIVAAPLRRSCSARAMPPPPAPLFRRMMTPPPSRPRPPPPPRVAEEVGAAAARRPGETICKGHRSYGLMLNLQLGISYSVGKSSALPFRKLAPSDFDPREKVWTRFPPEGSKLTPPHHSVDFRWKDYCPAVFRHLRKLFGVDPADYMLAICGSDTLRELASPGKSGSCFFVTQDDRFMIKTVKKAEVKVLIRMLRSYYEHVCRYKSTLLTRFYGTHCIKQAGCPKVRFIIMGNFCCSEYKIHRRFDLKGSSHGRTIDKAEQKIDETTTLKDLDLDYAFHLQKFWYEELMKQIQMDCTFLETQGIMDYSLLLGVHFRNDFSMSKMGVTQFNGLPKSTGKRKSSEGGADVCELCFMESGCKDRDFIVDSRKPLVQLGKNMPAQAERRSKRVLDKFLLNERHLFITTPSGGSPDVYLFFGIIDILQDYDITKKLEHAYKSFQVNPGCISAVDPKLYSRRFQDFIRRVFIREQKEASTWSTLLPSLQAFAPAMTGHGGDWRRGSGATRSPTTGSANWRKVKRKRRRGRGDRHQKERKPVQGDAGTDLQMLRDASEPENFNMLAKCLESSCCRQ</sequence>
<organism evidence="5 6">
    <name type="scientific">Panicum miliaceum</name>
    <name type="common">Proso millet</name>
    <name type="synonym">Broomcorn millet</name>
    <dbReference type="NCBI Taxonomy" id="4540"/>
    <lineage>
        <taxon>Eukaryota</taxon>
        <taxon>Viridiplantae</taxon>
        <taxon>Streptophyta</taxon>
        <taxon>Embryophyta</taxon>
        <taxon>Tracheophyta</taxon>
        <taxon>Spermatophyta</taxon>
        <taxon>Magnoliopsida</taxon>
        <taxon>Liliopsida</taxon>
        <taxon>Poales</taxon>
        <taxon>Poaceae</taxon>
        <taxon>PACMAD clade</taxon>
        <taxon>Panicoideae</taxon>
        <taxon>Panicodae</taxon>
        <taxon>Paniceae</taxon>
        <taxon>Panicinae</taxon>
        <taxon>Panicum</taxon>
        <taxon>Panicum sect. Panicum</taxon>
    </lineage>
</organism>
<gene>
    <name evidence="5" type="ORF">C2845_PM01G10020</name>
</gene>
<dbReference type="Gene3D" id="3.30.800.10">
    <property type="entry name" value="Phosphatidylinositol Phosphate Kinase II Beta"/>
    <property type="match status" value="1"/>
</dbReference>
<evidence type="ECO:0000313" key="5">
    <source>
        <dbReference type="EMBL" id="RLN41053.1"/>
    </source>
</evidence>
<dbReference type="InterPro" id="IPR002498">
    <property type="entry name" value="PInositol-4-P-4/5-kinase_core"/>
</dbReference>
<name>A0A3L6TLA2_PANMI</name>
<comment type="caution">
    <text evidence="5">The sequence shown here is derived from an EMBL/GenBank/DDBJ whole genome shotgun (WGS) entry which is preliminary data.</text>
</comment>
<feature type="compositionally biased region" description="Pro residues" evidence="3">
    <location>
        <begin position="101"/>
        <end position="114"/>
    </location>
</feature>
<dbReference type="OrthoDB" id="70770at2759"/>
<keyword evidence="6" id="KW-1185">Reference proteome</keyword>
<reference evidence="6" key="1">
    <citation type="journal article" date="2019" name="Nat. Commun.">
        <title>The genome of broomcorn millet.</title>
        <authorList>
            <person name="Zou C."/>
            <person name="Miki D."/>
            <person name="Li D."/>
            <person name="Tang Q."/>
            <person name="Xiao L."/>
            <person name="Rajput S."/>
            <person name="Deng P."/>
            <person name="Jia W."/>
            <person name="Huang R."/>
            <person name="Zhang M."/>
            <person name="Sun Y."/>
            <person name="Hu J."/>
            <person name="Fu X."/>
            <person name="Schnable P.S."/>
            <person name="Li F."/>
            <person name="Zhang H."/>
            <person name="Feng B."/>
            <person name="Zhu X."/>
            <person name="Liu R."/>
            <person name="Schnable J.C."/>
            <person name="Zhu J.-K."/>
            <person name="Zhang H."/>
        </authorList>
    </citation>
    <scope>NUCLEOTIDE SEQUENCE [LARGE SCALE GENOMIC DNA]</scope>
</reference>
<feature type="domain" description="PIPK" evidence="4">
    <location>
        <begin position="136"/>
        <end position="537"/>
    </location>
</feature>
<dbReference type="GO" id="GO:0005886">
    <property type="term" value="C:plasma membrane"/>
    <property type="evidence" value="ECO:0007669"/>
    <property type="project" value="TreeGrafter"/>
</dbReference>
<dbReference type="EMBL" id="PQIB02000001">
    <property type="protein sequence ID" value="RLN41053.1"/>
    <property type="molecule type" value="Genomic_DNA"/>
</dbReference>
<dbReference type="STRING" id="4540.A0A3L6TLA2"/>
<feature type="region of interest" description="Disordered" evidence="3">
    <location>
        <begin position="94"/>
        <end position="116"/>
    </location>
</feature>
<dbReference type="EC" id="2.7.1.68" evidence="1"/>
<dbReference type="CDD" id="cd17302">
    <property type="entry name" value="PIPKc_AtPIP5K_like"/>
    <property type="match status" value="1"/>
</dbReference>